<reference evidence="2" key="1">
    <citation type="submission" date="2021-01" db="EMBL/GenBank/DDBJ databases">
        <title>Caligus Genome Assembly.</title>
        <authorList>
            <person name="Gallardo-Escarate C."/>
        </authorList>
    </citation>
    <scope>NUCLEOTIDE SEQUENCE [LARGE SCALE GENOMIC DNA]</scope>
</reference>
<feature type="non-terminal residue" evidence="1">
    <location>
        <position position="1"/>
    </location>
</feature>
<dbReference type="AlphaFoldDB" id="A0A7T8QSY3"/>
<sequence>KSSAEEKLYGMFPESNIHRIASKALQKLQTMIAITRFKKIDPSIYGNRCT</sequence>
<evidence type="ECO:0000313" key="2">
    <source>
        <dbReference type="Proteomes" id="UP000595437"/>
    </source>
</evidence>
<gene>
    <name evidence="1" type="ORF">FKW44_006583</name>
</gene>
<dbReference type="EMBL" id="CP045893">
    <property type="protein sequence ID" value="QQP53932.1"/>
    <property type="molecule type" value="Genomic_DNA"/>
</dbReference>
<dbReference type="Proteomes" id="UP000595437">
    <property type="component" value="Chromosome 4"/>
</dbReference>
<protein>
    <submittedName>
        <fullName evidence="1">Uncharacterized protein</fullName>
    </submittedName>
</protein>
<evidence type="ECO:0000313" key="1">
    <source>
        <dbReference type="EMBL" id="QQP53932.1"/>
    </source>
</evidence>
<keyword evidence="2" id="KW-1185">Reference proteome</keyword>
<accession>A0A7T8QSY3</accession>
<name>A0A7T8QSY3_CALRO</name>
<proteinExistence type="predicted"/>
<organism evidence="1 2">
    <name type="scientific">Caligus rogercresseyi</name>
    <name type="common">Sea louse</name>
    <dbReference type="NCBI Taxonomy" id="217165"/>
    <lineage>
        <taxon>Eukaryota</taxon>
        <taxon>Metazoa</taxon>
        <taxon>Ecdysozoa</taxon>
        <taxon>Arthropoda</taxon>
        <taxon>Crustacea</taxon>
        <taxon>Multicrustacea</taxon>
        <taxon>Hexanauplia</taxon>
        <taxon>Copepoda</taxon>
        <taxon>Siphonostomatoida</taxon>
        <taxon>Caligidae</taxon>
        <taxon>Caligus</taxon>
    </lineage>
</organism>